<reference evidence="2" key="1">
    <citation type="submission" date="2023-03" db="EMBL/GenBank/DDBJ databases">
        <title>Complete genome of Cladonia borealis.</title>
        <authorList>
            <person name="Park H."/>
        </authorList>
    </citation>
    <scope>NUCLEOTIDE SEQUENCE</scope>
    <source>
        <strain evidence="2">ANT050790</strain>
    </source>
</reference>
<keyword evidence="3" id="KW-1185">Reference proteome</keyword>
<dbReference type="EMBL" id="JAFEKC020000017">
    <property type="protein sequence ID" value="KAK0510330.1"/>
    <property type="molecule type" value="Genomic_DNA"/>
</dbReference>
<name>A0AA39V7I5_9LECA</name>
<evidence type="ECO:0000259" key="1">
    <source>
        <dbReference type="Pfam" id="PF06985"/>
    </source>
</evidence>
<sequence>MASVPYTTLNPEEQEIRLLILWPGSLDKQPRCDIEVGSLKDGHFAALSYVWGDEKVRKDIIVGDQTISVTANLELALRYLQCKDLLLRIWVDALCINQNDAVEKALQVGFMSQIYSKAYTTYMWMGAPVYYSDVAIDLIRRVLSIPKLSWTNPQIFAVRQLIERPYWTRVWVVQESFYSRHAIVKCSHDEVDFDLFYDVVKFMDFHQQRPPTDRCPDSTDDNIIQFTKKFPFKLLFRLCPRDRGDEPIRIDIFRWLNYTDAFSSTLARDRIFAFLNLSFLTDTRFIKPDYSSKSDRRIFSEATGYIMRSRVTSHDYLLPLQLRQVGKLLNLSSWVPDWTTYTHHASFMPPTHGTPTYCAGQGKFWIDYEPLGVDILGRSVQFRFSDDFETLIIRGVVVDSISCAVSVADGDELARQPNFRRKRTWVARRQVLDACRKWQATALAFHAYGAGLSEAIWRTILANECPTGTYPAREDCGTLFEQWKDAVEREDKALLDTKLHEFDARVVPMCELRAFCLTEKGCVGLVPSIVRERDLICLFQDGKVPFILRETDGRYRWIGEAYIYGMMFGEALRDADPSNVGIFHVQ</sequence>
<dbReference type="AlphaFoldDB" id="A0AA39V7I5"/>
<proteinExistence type="predicted"/>
<evidence type="ECO:0000313" key="2">
    <source>
        <dbReference type="EMBL" id="KAK0510330.1"/>
    </source>
</evidence>
<gene>
    <name evidence="2" type="ORF">JMJ35_007724</name>
</gene>
<dbReference type="Pfam" id="PF26639">
    <property type="entry name" value="Het-6_barrel"/>
    <property type="match status" value="1"/>
</dbReference>
<dbReference type="InterPro" id="IPR010730">
    <property type="entry name" value="HET"/>
</dbReference>
<dbReference type="Proteomes" id="UP001166286">
    <property type="component" value="Unassembled WGS sequence"/>
</dbReference>
<evidence type="ECO:0000313" key="3">
    <source>
        <dbReference type="Proteomes" id="UP001166286"/>
    </source>
</evidence>
<dbReference type="InterPro" id="IPR052895">
    <property type="entry name" value="HetReg/Transcr_Mod"/>
</dbReference>
<accession>A0AA39V7I5</accession>
<organism evidence="2 3">
    <name type="scientific">Cladonia borealis</name>
    <dbReference type="NCBI Taxonomy" id="184061"/>
    <lineage>
        <taxon>Eukaryota</taxon>
        <taxon>Fungi</taxon>
        <taxon>Dikarya</taxon>
        <taxon>Ascomycota</taxon>
        <taxon>Pezizomycotina</taxon>
        <taxon>Lecanoromycetes</taxon>
        <taxon>OSLEUM clade</taxon>
        <taxon>Lecanoromycetidae</taxon>
        <taxon>Lecanorales</taxon>
        <taxon>Lecanorineae</taxon>
        <taxon>Cladoniaceae</taxon>
        <taxon>Cladonia</taxon>
    </lineage>
</organism>
<dbReference type="PANTHER" id="PTHR24148:SF64">
    <property type="entry name" value="HETEROKARYON INCOMPATIBILITY DOMAIN-CONTAINING PROTEIN"/>
    <property type="match status" value="1"/>
</dbReference>
<comment type="caution">
    <text evidence="2">The sequence shown here is derived from an EMBL/GenBank/DDBJ whole genome shotgun (WGS) entry which is preliminary data.</text>
</comment>
<dbReference type="Pfam" id="PF06985">
    <property type="entry name" value="HET"/>
    <property type="match status" value="1"/>
</dbReference>
<dbReference type="PANTHER" id="PTHR24148">
    <property type="entry name" value="ANKYRIN REPEAT DOMAIN-CONTAINING PROTEIN 39 HOMOLOG-RELATED"/>
    <property type="match status" value="1"/>
</dbReference>
<feature type="domain" description="Heterokaryon incompatibility" evidence="1">
    <location>
        <begin position="44"/>
        <end position="175"/>
    </location>
</feature>
<protein>
    <recommendedName>
        <fullName evidence="1">Heterokaryon incompatibility domain-containing protein</fullName>
    </recommendedName>
</protein>